<evidence type="ECO:0000313" key="2">
    <source>
        <dbReference type="EMBL" id="BAK14937.1"/>
    </source>
</evidence>
<organism evidence="2 3">
    <name type="scientific">Solibacillus silvestris (strain StLB046)</name>
    <name type="common">Bacillus silvestris</name>
    <dbReference type="NCBI Taxonomy" id="1002809"/>
    <lineage>
        <taxon>Bacteria</taxon>
        <taxon>Bacillati</taxon>
        <taxon>Bacillota</taxon>
        <taxon>Bacilli</taxon>
        <taxon>Bacillales</taxon>
        <taxon>Caryophanaceae</taxon>
        <taxon>Solibacillus</taxon>
    </lineage>
</organism>
<proteinExistence type="predicted"/>
<dbReference type="InterPro" id="IPR029018">
    <property type="entry name" value="Hex-like_dom2"/>
</dbReference>
<dbReference type="Proteomes" id="UP000006691">
    <property type="component" value="Chromosome"/>
</dbReference>
<sequence>MNIQPDYKNEIEQFAFEELERFYTGDKQVIFEQLNPSGNGDEYVINYTENNYVIRGNTSRSLLYGVYKLIEKVEGLVFLELEKEKKIGIQGLTSTYEGKPKFSRRGNVFETIDDIPFLNRMLDVGTKNGLNEVFFTFFLWDEVKEALLPEIKKRGIDVTLGGHSLRYLLAKAKGVSVSGKAAADGAVNDLVGEETEFTSANALKNHDFLQDEKAQQSVIEVIVSYCEAEPVIRRISLWPEDVGAKGEEVKLFITQYMAFTEKLQQALTGAGLQVEVEHIVYNAGLSWEMLERKEQQVSSANVLYAYWGRNYSQSYASQRDQRAWESLMDWRSSTDKQFTVFEYYSDHFMLSELFPLLFKRIATDIENYKEAGCDGMVNLVVPLHKVAKAQPHMKQYDYQQYQQLNNIVFARSLWEDVETVSYLLSPAMQQLAEEIEQIFAQNTQYNAIFFPSRVVEAKNPEAKPDVLELLKKMEHLLQQAQLEEPLQHYVESLQRVVQATKLSWEAL</sequence>
<dbReference type="AlphaFoldDB" id="F2F7L2"/>
<dbReference type="Gene3D" id="3.30.379.10">
    <property type="entry name" value="Chitobiase/beta-hexosaminidase domain 2-like"/>
    <property type="match status" value="1"/>
</dbReference>
<dbReference type="GO" id="GO:0016787">
    <property type="term" value="F:hydrolase activity"/>
    <property type="evidence" value="ECO:0007669"/>
    <property type="project" value="UniProtKB-KW"/>
</dbReference>
<dbReference type="SUPFAM" id="SSF55545">
    <property type="entry name" value="beta-N-acetylhexosaminidase-like domain"/>
    <property type="match status" value="1"/>
</dbReference>
<dbReference type="HOGENOM" id="CLU_537350_0_0_9"/>
<accession>F2F7L2</accession>
<dbReference type="EMBL" id="AP012157">
    <property type="protein sequence ID" value="BAK14937.1"/>
    <property type="molecule type" value="Genomic_DNA"/>
</dbReference>
<dbReference type="STRING" id="1002809.SSIL_0514"/>
<dbReference type="KEGG" id="siv:SSIL_0514"/>
<keyword evidence="1" id="KW-0378">Hydrolase</keyword>
<gene>
    <name evidence="2" type="ordered locus">SSIL_0514</name>
</gene>
<evidence type="ECO:0000256" key="1">
    <source>
        <dbReference type="ARBA" id="ARBA00022801"/>
    </source>
</evidence>
<reference evidence="2 3" key="2">
    <citation type="journal article" date="2012" name="J. Biosci. Bioeng.">
        <title>Complete genome sequence and characterization of the N-acylhomoserine lactone-degrading gene of the potato leaf-associated Solibacillus silvestris.</title>
        <authorList>
            <person name="Morohoshi T."/>
            <person name="Tominaga Y."/>
            <person name="Someya N."/>
            <person name="Ikeda T."/>
        </authorList>
    </citation>
    <scope>NUCLEOTIDE SEQUENCE [LARGE SCALE GENOMIC DNA]</scope>
    <source>
        <strain evidence="2 3">StLB046</strain>
    </source>
</reference>
<dbReference type="RefSeq" id="WP_014822609.1">
    <property type="nucleotide sequence ID" value="NC_018065.1"/>
</dbReference>
<dbReference type="PATRIC" id="fig|1002809.3.peg.520"/>
<reference evidence="3" key="1">
    <citation type="submission" date="2011-04" db="EMBL/GenBank/DDBJ databases">
        <title>Genome sequence of Solibacillus silvestris StLB046.</title>
        <authorList>
            <person name="Morohoshi T."/>
            <person name="Someya N."/>
            <person name="Ikeda T."/>
        </authorList>
    </citation>
    <scope>NUCLEOTIDE SEQUENCE [LARGE SCALE GENOMIC DNA]</scope>
    <source>
        <strain evidence="3">StLB046</strain>
    </source>
</reference>
<keyword evidence="3" id="KW-1185">Reference proteome</keyword>
<protein>
    <submittedName>
        <fullName evidence="2">Uncharacterized protein</fullName>
    </submittedName>
</protein>
<dbReference type="GO" id="GO:0005975">
    <property type="term" value="P:carbohydrate metabolic process"/>
    <property type="evidence" value="ECO:0007669"/>
    <property type="project" value="UniProtKB-ARBA"/>
</dbReference>
<dbReference type="eggNOG" id="ENOG502ZB5A">
    <property type="taxonomic scope" value="Bacteria"/>
</dbReference>
<evidence type="ECO:0000313" key="3">
    <source>
        <dbReference type="Proteomes" id="UP000006691"/>
    </source>
</evidence>
<name>F2F7L2_SOLSS</name>